<reference evidence="3" key="1">
    <citation type="journal article" date="2018" name="Front. Microbiol.">
        <title>Genome-Based Analysis Reveals the Taxonomy and Diversity of the Family Idiomarinaceae.</title>
        <authorList>
            <person name="Liu Y."/>
            <person name="Lai Q."/>
            <person name="Shao Z."/>
        </authorList>
    </citation>
    <scope>NUCLEOTIDE SEQUENCE [LARGE SCALE GENOMIC DNA]</scope>
    <source>
        <strain evidence="3">GBPy7</strain>
    </source>
</reference>
<dbReference type="RefSeq" id="WP_126766479.1">
    <property type="nucleotide sequence ID" value="NZ_PIPJ01000002.1"/>
</dbReference>
<dbReference type="AlphaFoldDB" id="A0A432W0Y9"/>
<feature type="compositionally biased region" description="Polar residues" evidence="1">
    <location>
        <begin position="7"/>
        <end position="16"/>
    </location>
</feature>
<dbReference type="EMBL" id="PIPJ01000002">
    <property type="protein sequence ID" value="RUO22648.1"/>
    <property type="molecule type" value="Genomic_DNA"/>
</dbReference>
<name>A0A432W0Y9_9GAMM</name>
<evidence type="ECO:0000313" key="2">
    <source>
        <dbReference type="EMBL" id="RUO22648.1"/>
    </source>
</evidence>
<keyword evidence="3" id="KW-1185">Reference proteome</keyword>
<dbReference type="Proteomes" id="UP000288395">
    <property type="component" value="Unassembled WGS sequence"/>
</dbReference>
<organism evidence="2 3">
    <name type="scientific">Aliidiomarina iranensis</name>
    <dbReference type="NCBI Taxonomy" id="1434071"/>
    <lineage>
        <taxon>Bacteria</taxon>
        <taxon>Pseudomonadati</taxon>
        <taxon>Pseudomonadota</taxon>
        <taxon>Gammaproteobacteria</taxon>
        <taxon>Alteromonadales</taxon>
        <taxon>Idiomarinaceae</taxon>
        <taxon>Aliidiomarina</taxon>
    </lineage>
</organism>
<accession>A0A432W0Y9</accession>
<feature type="region of interest" description="Disordered" evidence="1">
    <location>
        <begin position="6"/>
        <end position="33"/>
    </location>
</feature>
<proteinExistence type="predicted"/>
<evidence type="ECO:0000313" key="3">
    <source>
        <dbReference type="Proteomes" id="UP000288395"/>
    </source>
</evidence>
<dbReference type="OrthoDB" id="6400137at2"/>
<sequence length="235" mass="26386">MACEIKYNTNHSSNRSNNERALPKRKTTGSAERVTAGPITAEPVTEKAFVHEPLPAQGNGYQSDLTHYFQQGDFGFVLFLPELNKVYWNKPAAALHGEIINAVNQPSAGSARNIGYASPYRSAINGNCKTSDNGPSNEPSLKIRGFNLRQFMQWYLPSQRDLFSQSLFAEGSNQGFQIDLCVAHNQQHVRYLCIPLPDQKQRVWAGFVRATQTRNNTELIDFALRKARQLLTELV</sequence>
<evidence type="ECO:0000256" key="1">
    <source>
        <dbReference type="SAM" id="MobiDB-lite"/>
    </source>
</evidence>
<protein>
    <submittedName>
        <fullName evidence="2">Uncharacterized protein</fullName>
    </submittedName>
</protein>
<gene>
    <name evidence="2" type="ORF">CWE08_05645</name>
</gene>
<comment type="caution">
    <text evidence="2">The sequence shown here is derived from an EMBL/GenBank/DDBJ whole genome shotgun (WGS) entry which is preliminary data.</text>
</comment>